<dbReference type="Gene3D" id="2.130.10.30">
    <property type="entry name" value="Regulator of chromosome condensation 1/beta-lactamase-inhibitor protein II"/>
    <property type="match status" value="4"/>
</dbReference>
<feature type="region of interest" description="Disordered" evidence="5">
    <location>
        <begin position="1335"/>
        <end position="1355"/>
    </location>
</feature>
<dbReference type="InterPro" id="IPR020841">
    <property type="entry name" value="PKS_Beta-ketoAc_synthase_dom"/>
</dbReference>
<feature type="coiled-coil region" evidence="4">
    <location>
        <begin position="1120"/>
        <end position="1154"/>
    </location>
</feature>
<dbReference type="InterPro" id="IPR050091">
    <property type="entry name" value="PKS_NRPS_Biosynth_Enz"/>
</dbReference>
<dbReference type="InterPro" id="IPR014031">
    <property type="entry name" value="Ketoacyl_synth_C"/>
</dbReference>
<gene>
    <name evidence="7" type="primary">ppsA</name>
    <name evidence="7" type="ORF">AK812_SmicGene13357</name>
</gene>
<dbReference type="SMART" id="SM00825">
    <property type="entry name" value="PKS_KS"/>
    <property type="match status" value="1"/>
</dbReference>
<evidence type="ECO:0000256" key="5">
    <source>
        <dbReference type="SAM" id="MobiDB-lite"/>
    </source>
</evidence>
<dbReference type="Proteomes" id="UP000186817">
    <property type="component" value="Unassembled WGS sequence"/>
</dbReference>
<keyword evidence="8" id="KW-1185">Reference proteome</keyword>
<sequence>MKLGTDHELCHAECVVAEKQRYPRHESAPRQWIGGITQIDYLDQNKVEEVAQHCTKPAPGKGYRDPKEVKQAFKQAKISGAPQAWKQALKQRKEARRKWEQARLIRASQGDWGHFKALKPKRQQGWDVGFAEAQVGDPHQAVHNHLAEVYGGEEVAEIPGKWVGDVCAFTTEELRLAVSQLSKGKSVGVDKTSTELVLGLMEVPGGEQHLLEWYNRILATQEIPGQWNRPLLAMLPKIAAPKRAKELRPIAMGSAISKLFSRLLLNRCLPLLSPSTAMQCSGPGRQTCDYLFSVIRLFELCREWGVPLAVFKLDFEKAFDKLDRGMLLQRLEERLSTLEQKMARSALNLHVFMCSAAWALPLLAAWVTAPPYRQEHPCEPLVGMGTHHCMTFAAQVSTPERENFDTNTRRLNRETVTMHGIGLNAEKNEHLEASTHGRGPQHDYDEDRPDRRENEARHTPYGLNQFYHSEQDPAQREEDYEGVGIRDYQGDPSEREDKHMAPEVQQDVTVFMQSQTTSMGWFATAKKGLSVLLARGHGRQAALQLRDQLRLNTDPGLHRVIQAHLPGILEAEAVEDESVCLTSDEWIRHVLTNLSRVAGQDDQSRQQLLGPYAEDAIAPMLLPASSSSVNTLELPFGIFHAGQVWSNGTWSSRADLGMVGPQGSQTRGSAATSAPDMEEMEDDVSSLFQTEEEAARWDSLLEQFWEWFSEGRAVDLALGMLRHRAMDRQDSNYHQWVRGPLNTLGAGIEPNEQSSSETTPRDFCRWARRIEQILYSNYVRERVPAPSDETSLMDRYRNGRRRIRDSRTPRREVRRTTCVTTETRRLTGRRPGASTGSGGHRMEADRPQRREPGEGAVTGRGGERASGSTDVPRRATSHAGTTGPDLPDPQQPFTMEQSLQMWKYLLFDRWVFSTPREGGRIPTSWLPRDTLHEVNVHLGGMSDHNLLMMTTGLVTMIRYLMLELSQSLDMAQVVLNTRNGEPAIDIDEEDEEGDDTGLMQSFFTSAGQDTPERRWSRALMRLHKELEGQPKAIRLASVAQLRSALPPVFQSVPQTSWQVQLQALLVAISADCGEVQGTAIAPAQWLSTWALELATFIPGFGVHQCPQWVETQLNVSIDELLKDEEEAQAFQASLERQQDDEEAHRESCEQLENQELMHLAEEAKDYRAWEQAQTAAALRRPETSEPASKRCCVLSVEIASGSGDHPRRRFQTLGYDLPMDGSPLVLTFRAQEEANPSEVPTQIVAEEQPVEVMVGGTTPEQVAEANVEASGVPMHSLQVQRPTQADLLGLMDFAEYEAIYDRWRKGDLTQQDIHEQFGADVVEMVLAQEAVRDALDGEDSEQEPPTEGASLVSAASQLQPEMEVQCRVPYGKFELVYRDWKEAWLSDGEVLERHGPLWLSLFQQWRTWGLEAIWHLLEKVLETQPVEPGSKAATATKPPEPVSWPLRVPLFVVQNLLDKWVQGTVTSEQVETEYGHIWLRLLRKMQQIPYEKLRLGWSALVDWDQARDVDHGRSDSNPGASACSATAPRRGMVLGADGIWRRYTLEQFEVIFQQWATGQITGDDVHHTYGVDWLAVFLQRQEWGPESVWDYLFRIIDTLPDSAAATRPINAHLLPPEELVLPLRVPWSSVKERLRQWREGVVKDAEVQGRHGTKWLSLFYRIKEAGVKHCWQALDMMVAWDVPVDDEGVYQEQSDKMIPAAKELDDWAVNRLRELKEKNLNSQFWDPNIPREWQSAMNHMFHKGQMIAVKGEACKLPGTENPSTFAMATAFGPDYPMEVPRIRWDHMEDVYDPDPESWRYFKSYCRHGSFMDGIELFDCKMFSMSPNEAKSMDPHQRLILEVGYEALYNMGMRKNTLVNTTCGIYVGCGNQEWTMVPRDAVFIMSFMLEVSLISGKSVWLETHGDESVESFRVRAQRALKTGKGRLLDSNGSVLDGGVLLKEAKPQNAVSKSQPLTLQVRRVDILGSAAAFAAILGDGSVVTWGSAASGGDISGVRDQLKYVQQVQTTGRAFAAILEDRSVVTWGHDDHGGDSSWVRDQLKNVQDIQATHYAFAAILGDNSVVTWGSPAPGGDIFSGVNVQQLQATERAFAAILCDGSVVTWGDAGDGGDSSGVRDQLKNVQKIQASRHAFAAILGDGSVLTWGDAIDGGDSSRVRDQLKNVQQIQANAKAFAAILEDRSVVTWGHADHGGDSSCVRDQLKNVQGIQATHDAFAAILGDNSVVTWGNAHGGGDSSGVRDQLKNVQQIQSNKTAFAAILGDGSVVTWGEAICGGDSSGVRDQLKNVQQIQATDDAFAAILEDGSVVTWGDADCGGNSSAVQDQLKNVQQIQATHYAFAAILGDNSVVTWGNARCGGNSSRVRDQLTNVHELQAKEQAFATVRGHGTIETWSDDQGAFAATGGALSISSGRFSFTLGLKGPSMTIDTDASSGATCVYLGAEAVQRKGRATPNEFSVSIAAHLLLAGIWWPSHCASGWLCATGRCLTFDASASGYVRGDGVAAVALKAHSQLVDGKYVTSEEEPLGSIAGAMMNNNGQLLSPAEQEVVAEAIRNASIAPPDVDAVEAYGAGAFLPDAIEVGSMARSHRNEDQKDPPLILTSTKSSIGNQIETSGIVSFIRVINTMRHAQATPNLHLRQANPHTDLDYQPLSIATELLEYQKLSSFVGMMSRGFGGSNVYVLSWGAAKEKDSPMVISSRDSIMYWPGGGGSLTTDAMPANSYMIVGSWLGLHCRGSTAPLIRPSLVNEVAKHPCGYEADGGERTAVNWNLSGGSLQVQMLQQRNKLLHAKLRSMTWPLLTSFEAYGHTYGLPLRASANFSTACAEVPQMTYLRYLAGFFDGDGCCTSHSRSSIFLSIHQSFDRAEILVLFRSVFGGGIGRGKPGRGLRKPILQWQLFGTNASNAAKLLAPHSIVKRRQLELANDSFQAQRRQALKPRMKALKLHDSCVVGLCTWEYLAGFFDAEGNISVGEGLLFDLVGNQRARYALRKGKQNEASATLQDVEILKSDHELQKARLENEQLQAYILNLRKLQLEHSILTDAKRSQWQQAEPMEPEGNGAYSYVVVLGETRFEQFQIWLDGESHRVLHPGHAKGFKDTTVFGPDSMGHGCNWVIDGRQELPAVKIPKELGQESVLMKTSAAPLTEGSSGLSKRPAADFGMPGDSYRVELRISGRWRNVTWEKLPAGHPKASMADQLVRERISQFYVAGSWNVGCPDARIRRSEKPGICPKPLLWRSGGEFQILRNRDWAQVLHPSSSSSDKLDAAAGPDDRGHGLNWSLKGQAGDVFRIELRRSGELGVFEYRVSFDRLAEERSRLLSSNGSVLDGGGPLKKARLQLEEPLTLQVRRIDIQGSRFAFAAILGDGSVLTWGHACYGGDSSAVRDQLKNAQQIQANQRAFAAILADGSIVTWGDACYGGDSSAVRDELKNVQQIQATDAAFAAILEDGSVVTWGRTGYGGDSSAVRDQLTNVQQIQAADAAFAAILGDGSVVTWGDTGYGGDSTAVRDQLTNVQQIQATDSAFAVILEDGSVVTWGDPHCGGDSSAVRDQLKDVQQIQATDAAFAAILGDGSVVTWGDADDGGDSSGVRDELKNVQQIQATRHAFAAILGDGSVVTWGGASSGGDSRPVQDQLKNVQQIQASMRVFAAILADGSVVTWGPAAFGGDSSGVRAQLENVQQIQASRQAFAAILEDGSVVTWGDAHCGGNSSAVQDQLKNVQQIQATYVAFAAILGDGSVATWGDSVYGGDSSAASVGAPRFSIVGSWNNWESPEDMVFDGECYKSTITMGIRSEESFQILMDGLWERILHPDRADASPFVSHVLQGPSINAHGLNWTVGRDGGLMGTKYEIRLNLTKRGHPKNVDWRKID</sequence>
<evidence type="ECO:0000259" key="6">
    <source>
        <dbReference type="PROSITE" id="PS52004"/>
    </source>
</evidence>
<name>A0A1Q9E8E9_SYMMI</name>
<dbReference type="InterPro" id="IPR009091">
    <property type="entry name" value="RCC1/BLIP-II"/>
</dbReference>
<dbReference type="PANTHER" id="PTHR43775">
    <property type="entry name" value="FATTY ACID SYNTHASE"/>
    <property type="match status" value="1"/>
</dbReference>
<dbReference type="CDD" id="cd00833">
    <property type="entry name" value="PKS"/>
    <property type="match status" value="1"/>
</dbReference>
<dbReference type="GO" id="GO:0004312">
    <property type="term" value="F:fatty acid synthase activity"/>
    <property type="evidence" value="ECO:0007669"/>
    <property type="project" value="TreeGrafter"/>
</dbReference>
<dbReference type="InterPro" id="IPR014030">
    <property type="entry name" value="Ketoacyl_synth_N"/>
</dbReference>
<keyword evidence="2" id="KW-0597">Phosphoprotein</keyword>
<accession>A0A1Q9E8E9</accession>
<dbReference type="OrthoDB" id="412551at2759"/>
<dbReference type="InterPro" id="IPR027434">
    <property type="entry name" value="Homing_endonucl"/>
</dbReference>
<organism evidence="7 8">
    <name type="scientific">Symbiodinium microadriaticum</name>
    <name type="common">Dinoflagellate</name>
    <name type="synonym">Zooxanthella microadriatica</name>
    <dbReference type="NCBI Taxonomy" id="2951"/>
    <lineage>
        <taxon>Eukaryota</taxon>
        <taxon>Sar</taxon>
        <taxon>Alveolata</taxon>
        <taxon>Dinophyceae</taxon>
        <taxon>Suessiales</taxon>
        <taxon>Symbiodiniaceae</taxon>
        <taxon>Symbiodinium</taxon>
    </lineage>
</organism>
<feature type="compositionally biased region" description="Basic and acidic residues" evidence="5">
    <location>
        <begin position="805"/>
        <end position="815"/>
    </location>
</feature>
<protein>
    <submittedName>
        <fullName evidence="7">Phthiocerol synthesis polyketide synthase type I PpsA</fullName>
    </submittedName>
</protein>
<keyword evidence="4" id="KW-0175">Coiled coil</keyword>
<feature type="domain" description="Ketosynthase family 3 (KS3)" evidence="6">
    <location>
        <begin position="1744"/>
        <end position="2681"/>
    </location>
</feature>
<dbReference type="InterPro" id="IPR016039">
    <property type="entry name" value="Thiolase-like"/>
</dbReference>
<dbReference type="GO" id="GO:0006633">
    <property type="term" value="P:fatty acid biosynthetic process"/>
    <property type="evidence" value="ECO:0007669"/>
    <property type="project" value="TreeGrafter"/>
</dbReference>
<keyword evidence="3" id="KW-0808">Transferase</keyword>
<dbReference type="Pfam" id="PF20708">
    <property type="entry name" value="DUF6822"/>
    <property type="match status" value="2"/>
</dbReference>
<dbReference type="Gene3D" id="3.10.28.10">
    <property type="entry name" value="Homing endonucleases"/>
    <property type="match status" value="1"/>
</dbReference>
<reference evidence="7 8" key="1">
    <citation type="submission" date="2016-02" db="EMBL/GenBank/DDBJ databases">
        <title>Genome analysis of coral dinoflagellate symbionts highlights evolutionary adaptations to a symbiotic lifestyle.</title>
        <authorList>
            <person name="Aranda M."/>
            <person name="Li Y."/>
            <person name="Liew Y.J."/>
            <person name="Baumgarten S."/>
            <person name="Simakov O."/>
            <person name="Wilson M."/>
            <person name="Piel J."/>
            <person name="Ashoor H."/>
            <person name="Bougouffa S."/>
            <person name="Bajic V.B."/>
            <person name="Ryu T."/>
            <person name="Ravasi T."/>
            <person name="Bayer T."/>
            <person name="Micklem G."/>
            <person name="Kim H."/>
            <person name="Bhak J."/>
            <person name="Lajeunesse T.C."/>
            <person name="Voolstra C.R."/>
        </authorList>
    </citation>
    <scope>NUCLEOTIDE SEQUENCE [LARGE SCALE GENOMIC DNA]</scope>
    <source>
        <strain evidence="7 8">CCMP2467</strain>
    </source>
</reference>
<dbReference type="SUPFAM" id="SSF53901">
    <property type="entry name" value="Thiolase-like"/>
    <property type="match status" value="3"/>
</dbReference>
<comment type="similarity">
    <text evidence="3">Belongs to the thiolase-like superfamily. Beta-ketoacyl-ACP synthases family.</text>
</comment>
<dbReference type="EMBL" id="LSRX01000230">
    <property type="protein sequence ID" value="OLQ03682.1"/>
    <property type="molecule type" value="Genomic_DNA"/>
</dbReference>
<dbReference type="InterPro" id="IPR049225">
    <property type="entry name" value="DUF6822"/>
</dbReference>
<dbReference type="Pfam" id="PF02801">
    <property type="entry name" value="Ketoacyl-synt_C"/>
    <property type="match status" value="1"/>
</dbReference>
<evidence type="ECO:0000256" key="3">
    <source>
        <dbReference type="RuleBase" id="RU003694"/>
    </source>
</evidence>
<comment type="caution">
    <text evidence="7">The sequence shown here is derived from an EMBL/GenBank/DDBJ whole genome shotgun (WGS) entry which is preliminary data.</text>
</comment>
<proteinExistence type="inferred from homology"/>
<feature type="region of interest" description="Disordered" evidence="5">
    <location>
        <begin position="789"/>
        <end position="891"/>
    </location>
</feature>
<dbReference type="Pfam" id="PF00109">
    <property type="entry name" value="ketoacyl-synt"/>
    <property type="match status" value="2"/>
</dbReference>
<dbReference type="Gene3D" id="3.40.47.10">
    <property type="match status" value="2"/>
</dbReference>
<evidence type="ECO:0000256" key="2">
    <source>
        <dbReference type="ARBA" id="ARBA00022553"/>
    </source>
</evidence>
<dbReference type="SUPFAM" id="SSF55608">
    <property type="entry name" value="Homing endonucleases"/>
    <property type="match status" value="1"/>
</dbReference>
<feature type="compositionally biased region" description="Basic and acidic residues" evidence="5">
    <location>
        <begin position="426"/>
        <end position="458"/>
    </location>
</feature>
<evidence type="ECO:0000313" key="7">
    <source>
        <dbReference type="EMBL" id="OLQ03682.1"/>
    </source>
</evidence>
<dbReference type="SUPFAM" id="SSF50985">
    <property type="entry name" value="RCC1/BLIP-II"/>
    <property type="match status" value="4"/>
</dbReference>
<dbReference type="PANTHER" id="PTHR43775:SF37">
    <property type="entry name" value="SI:DKEY-61P9.11"/>
    <property type="match status" value="1"/>
</dbReference>
<feature type="compositionally biased region" description="Basic and acidic residues" evidence="5">
    <location>
        <begin position="840"/>
        <end position="853"/>
    </location>
</feature>
<dbReference type="PROSITE" id="PS52004">
    <property type="entry name" value="KS3_2"/>
    <property type="match status" value="1"/>
</dbReference>
<keyword evidence="1" id="KW-0596">Phosphopantetheine</keyword>
<feature type="coiled-coil region" evidence="4">
    <location>
        <begin position="2995"/>
        <end position="3030"/>
    </location>
</feature>
<evidence type="ECO:0000256" key="4">
    <source>
        <dbReference type="SAM" id="Coils"/>
    </source>
</evidence>
<evidence type="ECO:0000256" key="1">
    <source>
        <dbReference type="ARBA" id="ARBA00022450"/>
    </source>
</evidence>
<feature type="region of interest" description="Disordered" evidence="5">
    <location>
        <begin position="424"/>
        <end position="480"/>
    </location>
</feature>
<evidence type="ECO:0000313" key="8">
    <source>
        <dbReference type="Proteomes" id="UP000186817"/>
    </source>
</evidence>